<dbReference type="SUPFAM" id="SSF58014">
    <property type="entry name" value="Coiled-coil domain of nucleotide exchange factor GrpE"/>
    <property type="match status" value="1"/>
</dbReference>
<evidence type="ECO:0000256" key="4">
    <source>
        <dbReference type="RuleBase" id="RU000639"/>
    </source>
</evidence>
<evidence type="ECO:0000256" key="6">
    <source>
        <dbReference type="SAM" id="Coils"/>
    </source>
</evidence>
<dbReference type="InterPro" id="IPR013805">
    <property type="entry name" value="GrpE_CC"/>
</dbReference>
<dbReference type="PROSITE" id="PS01071">
    <property type="entry name" value="GRPE"/>
    <property type="match status" value="1"/>
</dbReference>
<feature type="coiled-coil region" evidence="6">
    <location>
        <begin position="46"/>
        <end position="73"/>
    </location>
</feature>
<gene>
    <name evidence="3 8" type="primary">grpE</name>
    <name evidence="8" type="ORF">NRE15_01730</name>
</gene>
<reference evidence="8 9" key="1">
    <citation type="submission" date="2022-08" db="EMBL/GenBank/DDBJ databases">
        <title>Aerococcaceae sp. nov isolated from spoiled eye mask.</title>
        <authorList>
            <person name="Zhou G."/>
            <person name="Xie X.-B."/>
            <person name="Shi Q.-S."/>
            <person name="Wang Y.-S."/>
            <person name="Wen X."/>
            <person name="Peng H."/>
            <person name="Yang X.-J."/>
            <person name="Tao H.-B."/>
            <person name="Huang X.-M."/>
        </authorList>
    </citation>
    <scope>NUCLEOTIDE SEQUENCE [LARGE SCALE GENOMIC DNA]</scope>
    <source>
        <strain evidence="9">DM20194951</strain>
    </source>
</reference>
<dbReference type="RefSeq" id="WP_313793897.1">
    <property type="nucleotide sequence ID" value="NZ_CP102453.1"/>
</dbReference>
<proteinExistence type="inferred from homology"/>
<evidence type="ECO:0000256" key="1">
    <source>
        <dbReference type="ARBA" id="ARBA00009054"/>
    </source>
</evidence>
<comment type="function">
    <text evidence="3 4">Participates actively in the response to hyperosmotic and heat shock by preventing the aggregation of stress-denatured proteins, in association with DnaK and GrpE. It is the nucleotide exchange factor for DnaK and may function as a thermosensor. Unfolded proteins bind initially to DnaJ; upon interaction with the DnaJ-bound protein, DnaK hydrolyzes its bound ATP, resulting in the formation of a stable complex. GrpE releases ADP from DnaK; ATP binding to DnaK triggers the release of the substrate protein, thus completing the reaction cycle. Several rounds of ATP-dependent interactions between DnaJ, DnaK and GrpE are required for fully efficient folding.</text>
</comment>
<dbReference type="InterPro" id="IPR000740">
    <property type="entry name" value="GrpE"/>
</dbReference>
<dbReference type="Gene3D" id="3.90.20.20">
    <property type="match status" value="1"/>
</dbReference>
<keyword evidence="2 3" id="KW-0143">Chaperone</keyword>
<dbReference type="Gene3D" id="2.30.22.10">
    <property type="entry name" value="Head domain of nucleotide exchange factor GrpE"/>
    <property type="match status" value="1"/>
</dbReference>
<evidence type="ECO:0000313" key="8">
    <source>
        <dbReference type="EMBL" id="UUX34395.1"/>
    </source>
</evidence>
<dbReference type="CDD" id="cd00446">
    <property type="entry name" value="GrpE"/>
    <property type="match status" value="1"/>
</dbReference>
<evidence type="ECO:0000256" key="5">
    <source>
        <dbReference type="RuleBase" id="RU004478"/>
    </source>
</evidence>
<name>A0ABY5P7N5_9LACT</name>
<sequence length="192" mass="21782">MAEENNQNINKEEEILDSQMTEVTPDIEDANLEDVEEAPVVEEDETTKLEKEIEALEEKNLRLQAEIANMQRRNNLDRQDAAKYRSQKLASQLLDVVDNLERALSTESQSEDALAIKKGVEMVYNQLLNAFNSEEIKILDPLNEPFNPTYHQAVSTMPAEEGQESDIVVKVLQKGYSIHDRVLRPAMVIVSA</sequence>
<evidence type="ECO:0000256" key="3">
    <source>
        <dbReference type="HAMAP-Rule" id="MF_01151"/>
    </source>
</evidence>
<dbReference type="PANTHER" id="PTHR21237">
    <property type="entry name" value="GRPE PROTEIN"/>
    <property type="match status" value="1"/>
</dbReference>
<evidence type="ECO:0000313" key="9">
    <source>
        <dbReference type="Proteomes" id="UP001315967"/>
    </source>
</evidence>
<comment type="similarity">
    <text evidence="1 3 5">Belongs to the GrpE family.</text>
</comment>
<accession>A0ABY5P7N5</accession>
<dbReference type="EMBL" id="CP102453">
    <property type="protein sequence ID" value="UUX34395.1"/>
    <property type="molecule type" value="Genomic_DNA"/>
</dbReference>
<keyword evidence="6" id="KW-0175">Coiled coil</keyword>
<comment type="subunit">
    <text evidence="3">Homodimer.</text>
</comment>
<dbReference type="PRINTS" id="PR00773">
    <property type="entry name" value="GRPEPROTEIN"/>
</dbReference>
<organism evidence="8 9">
    <name type="scientific">Fundicoccus culcitae</name>
    <dbReference type="NCBI Taxonomy" id="2969821"/>
    <lineage>
        <taxon>Bacteria</taxon>
        <taxon>Bacillati</taxon>
        <taxon>Bacillota</taxon>
        <taxon>Bacilli</taxon>
        <taxon>Lactobacillales</taxon>
        <taxon>Aerococcaceae</taxon>
        <taxon>Fundicoccus</taxon>
    </lineage>
</organism>
<dbReference type="Pfam" id="PF01025">
    <property type="entry name" value="GrpE"/>
    <property type="match status" value="1"/>
</dbReference>
<dbReference type="Proteomes" id="UP001315967">
    <property type="component" value="Chromosome"/>
</dbReference>
<dbReference type="PANTHER" id="PTHR21237:SF23">
    <property type="entry name" value="GRPE PROTEIN HOMOLOG, MITOCHONDRIAL"/>
    <property type="match status" value="1"/>
</dbReference>
<dbReference type="NCBIfam" id="NF010738">
    <property type="entry name" value="PRK14140.1"/>
    <property type="match status" value="1"/>
</dbReference>
<keyword evidence="9" id="KW-1185">Reference proteome</keyword>
<keyword evidence="3" id="KW-0963">Cytoplasm</keyword>
<evidence type="ECO:0000256" key="7">
    <source>
        <dbReference type="SAM" id="MobiDB-lite"/>
    </source>
</evidence>
<comment type="subcellular location">
    <subcellularLocation>
        <location evidence="3">Cytoplasm</location>
    </subcellularLocation>
</comment>
<feature type="region of interest" description="Disordered" evidence="7">
    <location>
        <begin position="1"/>
        <end position="22"/>
    </location>
</feature>
<keyword evidence="3 4" id="KW-0346">Stress response</keyword>
<dbReference type="InterPro" id="IPR009012">
    <property type="entry name" value="GrpE_head"/>
</dbReference>
<dbReference type="HAMAP" id="MF_01151">
    <property type="entry name" value="GrpE"/>
    <property type="match status" value="1"/>
</dbReference>
<dbReference type="SUPFAM" id="SSF51064">
    <property type="entry name" value="Head domain of nucleotide exchange factor GrpE"/>
    <property type="match status" value="1"/>
</dbReference>
<protein>
    <recommendedName>
        <fullName evidence="3 4">Protein GrpE</fullName>
    </recommendedName>
    <alternativeName>
        <fullName evidence="3">HSP-70 cofactor</fullName>
    </alternativeName>
</protein>
<evidence type="ECO:0000256" key="2">
    <source>
        <dbReference type="ARBA" id="ARBA00023186"/>
    </source>
</evidence>